<dbReference type="Proteomes" id="UP000221469">
    <property type="component" value="Segment"/>
</dbReference>
<sequence>MSSRICYYANESFYDHAKGGYVVAVVTEDEAGYNTLSTVYGSAERAKAAADALNQDLGLSRDDVLDIVASSMRAGRAQR</sequence>
<proteinExistence type="predicted"/>
<dbReference type="EMBL" id="KT591491">
    <property type="protein sequence ID" value="ALF00646.1"/>
    <property type="molecule type" value="Genomic_DNA"/>
</dbReference>
<organism evidence="1 2">
    <name type="scientific">Mycobacterium phage Bricole</name>
    <dbReference type="NCBI Taxonomy" id="1718601"/>
    <lineage>
        <taxon>Viruses</taxon>
        <taxon>Duplodnaviria</taxon>
        <taxon>Heunggongvirae</taxon>
        <taxon>Uroviricota</taxon>
        <taxon>Caudoviricetes</taxon>
        <taxon>Vilmaviridae</taxon>
        <taxon>Mclasvirinae</taxon>
        <taxon>Bongovirus</taxon>
        <taxon>Bongovirus bongo</taxon>
    </lineage>
</organism>
<accession>A0A0M5M326</accession>
<evidence type="ECO:0000313" key="2">
    <source>
        <dbReference type="Proteomes" id="UP000221469"/>
    </source>
</evidence>
<reference evidence="1 2" key="1">
    <citation type="submission" date="2015-08" db="EMBL/GenBank/DDBJ databases">
        <authorList>
            <person name="Barekzi N."/>
            <person name="Doss J.H."/>
            <person name="Bluford J."/>
            <person name="Fizer S."/>
            <person name="Garofalo A.E."/>
            <person name="Gasalao M.B."/>
            <person name="Griffin J."/>
            <person name="Henderson C.M."/>
            <person name="Hyre A.N."/>
            <person name="Irons L.B."/>
            <person name="Jafree E."/>
            <person name="Kanda K."/>
            <person name="Matthews D."/>
            <person name="Mclaren B."/>
            <person name="Moriarty A."/>
            <person name="Northam N."/>
            <person name="Ryan M."/>
            <person name="Smith D.E."/>
            <person name="Vanselow D."/>
            <person name="Welch J."/>
            <person name="Gauthier D."/>
            <person name="Anders K.R."/>
            <person name="Bradley K.W."/>
            <person name="Asai D.J."/>
            <person name="Bowman C.A."/>
            <person name="Russell D.A."/>
            <person name="Pope W.H."/>
            <person name="Jacobs-Sera D."/>
            <person name="Hendrix R.W."/>
            <person name="Hatfull G.F."/>
        </authorList>
    </citation>
    <scope>NUCLEOTIDE SEQUENCE [LARGE SCALE GENOMIC DNA]</scope>
</reference>
<protein>
    <submittedName>
        <fullName evidence="1">Uncharacterized protein</fullName>
    </submittedName>
</protein>
<gene>
    <name evidence="1" type="ORF">SEA_BRICOLE_140</name>
</gene>
<name>A0A0M5M326_9CAUD</name>
<evidence type="ECO:0000313" key="1">
    <source>
        <dbReference type="EMBL" id="ALF00646.1"/>
    </source>
</evidence>